<evidence type="ECO:0000313" key="7">
    <source>
        <dbReference type="Proteomes" id="UP000247591"/>
    </source>
</evidence>
<dbReference type="InterPro" id="IPR036736">
    <property type="entry name" value="ACP-like_sf"/>
</dbReference>
<dbReference type="CDD" id="cd05930">
    <property type="entry name" value="A_NRPS"/>
    <property type="match status" value="1"/>
</dbReference>
<dbReference type="GO" id="GO:0003824">
    <property type="term" value="F:catalytic activity"/>
    <property type="evidence" value="ECO:0007669"/>
    <property type="project" value="InterPro"/>
</dbReference>
<evidence type="ECO:0000256" key="4">
    <source>
        <dbReference type="SAM" id="MobiDB-lite"/>
    </source>
</evidence>
<dbReference type="Gene3D" id="2.30.38.10">
    <property type="entry name" value="Luciferase, Domain 3"/>
    <property type="match status" value="1"/>
</dbReference>
<dbReference type="GO" id="GO:0031177">
    <property type="term" value="F:phosphopantetheine binding"/>
    <property type="evidence" value="ECO:0007669"/>
    <property type="project" value="InterPro"/>
</dbReference>
<evidence type="ECO:0000256" key="2">
    <source>
        <dbReference type="ARBA" id="ARBA00022450"/>
    </source>
</evidence>
<keyword evidence="2" id="KW-0596">Phosphopantetheine</keyword>
<dbReference type="Pfam" id="PF00550">
    <property type="entry name" value="PP-binding"/>
    <property type="match status" value="1"/>
</dbReference>
<dbReference type="SUPFAM" id="SSF47336">
    <property type="entry name" value="ACP-like"/>
    <property type="match status" value="1"/>
</dbReference>
<dbReference type="PROSITE" id="PS00455">
    <property type="entry name" value="AMP_BINDING"/>
    <property type="match status" value="1"/>
</dbReference>
<dbReference type="InterPro" id="IPR001242">
    <property type="entry name" value="Condensation_dom"/>
</dbReference>
<dbReference type="Gene3D" id="3.40.50.980">
    <property type="match status" value="2"/>
</dbReference>
<keyword evidence="3" id="KW-0597">Phosphoprotein</keyword>
<dbReference type="InterPro" id="IPR023213">
    <property type="entry name" value="CAT-like_dom_sf"/>
</dbReference>
<dbReference type="Pfam" id="PF13193">
    <property type="entry name" value="AMP-binding_C"/>
    <property type="match status" value="1"/>
</dbReference>
<dbReference type="Gene3D" id="3.30.300.30">
    <property type="match status" value="1"/>
</dbReference>
<dbReference type="EMBL" id="QJSP01000007">
    <property type="protein sequence ID" value="PYE16803.1"/>
    <property type="molecule type" value="Genomic_DNA"/>
</dbReference>
<dbReference type="GO" id="GO:0005829">
    <property type="term" value="C:cytosol"/>
    <property type="evidence" value="ECO:0007669"/>
    <property type="project" value="TreeGrafter"/>
</dbReference>
<organism evidence="6 7">
    <name type="scientific">Williamsia limnetica</name>
    <dbReference type="NCBI Taxonomy" id="882452"/>
    <lineage>
        <taxon>Bacteria</taxon>
        <taxon>Bacillati</taxon>
        <taxon>Actinomycetota</taxon>
        <taxon>Actinomycetes</taxon>
        <taxon>Mycobacteriales</taxon>
        <taxon>Nocardiaceae</taxon>
        <taxon>Williamsia</taxon>
    </lineage>
</organism>
<feature type="domain" description="Carrier" evidence="5">
    <location>
        <begin position="1004"/>
        <end position="1078"/>
    </location>
</feature>
<dbReference type="PROSITE" id="PS50075">
    <property type="entry name" value="CARRIER"/>
    <property type="match status" value="1"/>
</dbReference>
<dbReference type="SUPFAM" id="SSF52777">
    <property type="entry name" value="CoA-dependent acyltransferases"/>
    <property type="match status" value="4"/>
</dbReference>
<dbReference type="UniPathway" id="UPA00011"/>
<dbReference type="Proteomes" id="UP000247591">
    <property type="component" value="Unassembled WGS sequence"/>
</dbReference>
<dbReference type="Pfam" id="PF00668">
    <property type="entry name" value="Condensation"/>
    <property type="match status" value="2"/>
</dbReference>
<dbReference type="Gene3D" id="3.30.559.10">
    <property type="entry name" value="Chloramphenicol acetyltransferase-like domain"/>
    <property type="match status" value="2"/>
</dbReference>
<evidence type="ECO:0000256" key="1">
    <source>
        <dbReference type="ARBA" id="ARBA00001957"/>
    </source>
</evidence>
<dbReference type="GO" id="GO:0008610">
    <property type="term" value="P:lipid biosynthetic process"/>
    <property type="evidence" value="ECO:0007669"/>
    <property type="project" value="UniProtKB-ARBA"/>
</dbReference>
<reference evidence="6 7" key="1">
    <citation type="submission" date="2018-06" db="EMBL/GenBank/DDBJ databases">
        <title>Genomic Encyclopedia of Type Strains, Phase IV (KMG-IV): sequencing the most valuable type-strain genomes for metagenomic binning, comparative biology and taxonomic classification.</title>
        <authorList>
            <person name="Goeker M."/>
        </authorList>
    </citation>
    <scope>NUCLEOTIDE SEQUENCE [LARGE SCALE GENOMIC DNA]</scope>
    <source>
        <strain evidence="6 7">DSM 45521</strain>
    </source>
</reference>
<dbReference type="Gene3D" id="3.30.559.30">
    <property type="entry name" value="Nonribosomal peptide synthetase, condensation domain"/>
    <property type="match status" value="2"/>
</dbReference>
<name>A0A318RP19_WILLI</name>
<accession>A0A318RP19</accession>
<dbReference type="GO" id="GO:0044550">
    <property type="term" value="P:secondary metabolite biosynthetic process"/>
    <property type="evidence" value="ECO:0007669"/>
    <property type="project" value="TreeGrafter"/>
</dbReference>
<dbReference type="GO" id="GO:0043041">
    <property type="term" value="P:amino acid activation for nonribosomal peptide biosynthetic process"/>
    <property type="evidence" value="ECO:0007669"/>
    <property type="project" value="TreeGrafter"/>
</dbReference>
<dbReference type="InterPro" id="IPR020845">
    <property type="entry name" value="AMP-binding_CS"/>
</dbReference>
<sequence>MTGGVVDRSTPPAIEDVLALSPLQEGLFSLSKIAGDDLDLYSMQFIVEIGGPVDVALLRRSVEVIFERHPNLRVSFYDRDIPTPVQIVPSWVDVPWSERVADPAEFDAIAESERRKNFDLASGPALRVVLVEFPNVRRRLLITAHHILMDGWAVAIFFQELLAVYEAGGESASLPVPRPYRDYIGWLAAQDSSAATDAWATYLAGLSAPLMLAEGAVTPADAVPRRTRLQLDSADTARLTTWARANGITVNTAVQFAWAVVLGRLADRRDVVFGTTISGRPDSLPGAETMIGLFINTVPSVVDIDPAETVLGLCKALQRESATMRELGFLSLSAVQRAGRQGSLFDTLFVFENAPIGAVTEPISTGDGARFLPVAMESLAHYPLTIAAYLLGSNLVVMTEAIDDALPHLPPAEIAERILLVLRQLPDGADSGPDRLEVRLPDEVLALEPSATLQGAVPDGTIADIFARQVAATPDAPALTSTHRDYTYAELHDDAMRLANELVVRGVGPESVVAVALDRSAESIVAIFAALSAGAAYVPIDLSLPAARISSILRQSDPRVVVCTGAHIELLDLSGADRARYLILDDPATSAALGVQSTSRPKICATPDLAAYLIFTSGSTGEPKGVIGTNGAVASYFADHRDHVYAPATARLGRKLRIAHAWSLSFDASWQPMIGLLDGHSVHLFDAAQMRDAQQLVSGLIDHRIDMIDTSPSMFGQLAAAGIVGGPEAEPDHQPEAQPDHQPEAELDHQPEAELDRSGGRLSVLALGGEAISQALWQQLRALEGLDVYNCYGPTETTVEAVVAPVASSVVPTVGTPADRMTAHVLDSRLRPVPRGVVGELYLAGAQVTRGYVGQPGVTAGCFVADPYARGGRMYRTGDLVRRLPDGNLTFLGRADSQVKIRGFRIEIGEIETAMRQLPGVDTAAVVVLRRPTGATLVGFVVGVEIPAAQAREALAEKLPTHMLPARVLTVPALPMTSNGKLDETALTVLAREALAGSSGPDAEPTTETERLLCRVFGELVDGPVPGVDEDFFDLGMDSIVAMSLVNALRREDVQVSPRLVLANPSVRTLAAAIDSGELVGPDDEGEQGGPGEVVALPVVRWMYDFGRFRRFTQTTLIALPRGLSASELEATLQAMLDAHDMLRSQLNDTGSGYELVTRSVGSVRASDIVTTAFVGDDLSAGVEREAPAAMDRIDPATGNMVAAVRVVADAGDEGDVLLLAVHHLATDAVSWHVLFGDLAECGRQVASGITPTLGTEYTSYRRFSHLLAERSGTAEVLGQRPYWAAQVSGQDPTIGTRPVDPNSDTWASLRTTAAHTSVDDTVSILGKLGGPVGMREFLLTALTLTINTWRTVNGQDKSTGALIALEGHGREDGTVGAGVDTSQTVGWFTSVFPVRLGAGADAVDLDTAGERPETVRALVASVAEHIGGIPNRGLDYGLLRHFERVPELVASTDPQVEFNYLGRFDLTTTGASDTPEPWSPITDLDLNGRLPTAPEPDLPLRYALDVVSVVRGTPEGPQLVTSWRWSKEVMDSADADRLAQIWQQAVAVVASAL</sequence>
<proteinExistence type="predicted"/>
<comment type="cofactor">
    <cofactor evidence="1">
        <name>pantetheine 4'-phosphate</name>
        <dbReference type="ChEBI" id="CHEBI:47942"/>
    </cofactor>
</comment>
<evidence type="ECO:0000313" key="6">
    <source>
        <dbReference type="EMBL" id="PYE16803.1"/>
    </source>
</evidence>
<keyword evidence="7" id="KW-1185">Reference proteome</keyword>
<dbReference type="SMART" id="SM00823">
    <property type="entry name" value="PKS_PP"/>
    <property type="match status" value="1"/>
</dbReference>
<dbReference type="InterPro" id="IPR045851">
    <property type="entry name" value="AMP-bd_C_sf"/>
</dbReference>
<protein>
    <submittedName>
        <fullName evidence="6">Mycobactin peptide synthetase MbtF</fullName>
    </submittedName>
</protein>
<dbReference type="FunFam" id="3.40.50.980:FF:000001">
    <property type="entry name" value="Non-ribosomal peptide synthetase"/>
    <property type="match status" value="1"/>
</dbReference>
<dbReference type="SUPFAM" id="SSF56801">
    <property type="entry name" value="Acetyl-CoA synthetase-like"/>
    <property type="match status" value="1"/>
</dbReference>
<dbReference type="PANTHER" id="PTHR45527">
    <property type="entry name" value="NONRIBOSOMAL PEPTIDE SYNTHETASE"/>
    <property type="match status" value="1"/>
</dbReference>
<evidence type="ECO:0000256" key="3">
    <source>
        <dbReference type="ARBA" id="ARBA00022553"/>
    </source>
</evidence>
<comment type="caution">
    <text evidence="6">The sequence shown here is derived from an EMBL/GenBank/DDBJ whole genome shotgun (WGS) entry which is preliminary data.</text>
</comment>
<dbReference type="InterPro" id="IPR000873">
    <property type="entry name" value="AMP-dep_synth/lig_dom"/>
</dbReference>
<feature type="compositionally biased region" description="Basic and acidic residues" evidence="4">
    <location>
        <begin position="730"/>
        <end position="747"/>
    </location>
</feature>
<dbReference type="InterPro" id="IPR025110">
    <property type="entry name" value="AMP-bd_C"/>
</dbReference>
<gene>
    <name evidence="6" type="ORF">DFR67_10743</name>
</gene>
<dbReference type="Pfam" id="PF00501">
    <property type="entry name" value="AMP-binding"/>
    <property type="match status" value="1"/>
</dbReference>
<dbReference type="InterPro" id="IPR009081">
    <property type="entry name" value="PP-bd_ACP"/>
</dbReference>
<dbReference type="Gene3D" id="1.10.1200.10">
    <property type="entry name" value="ACP-like"/>
    <property type="match status" value="1"/>
</dbReference>
<feature type="region of interest" description="Disordered" evidence="4">
    <location>
        <begin position="724"/>
        <end position="747"/>
    </location>
</feature>
<evidence type="ECO:0000259" key="5">
    <source>
        <dbReference type="PROSITE" id="PS50075"/>
    </source>
</evidence>
<dbReference type="PANTHER" id="PTHR45527:SF1">
    <property type="entry name" value="FATTY ACID SYNTHASE"/>
    <property type="match status" value="1"/>
</dbReference>
<dbReference type="InterPro" id="IPR020806">
    <property type="entry name" value="PKS_PP-bd"/>
</dbReference>